<dbReference type="GO" id="GO:0008380">
    <property type="term" value="P:RNA splicing"/>
    <property type="evidence" value="ECO:0007669"/>
    <property type="project" value="UniProtKB-KW"/>
</dbReference>
<dbReference type="InterPro" id="IPR004871">
    <property type="entry name" value="RSE1/DDB1/CPSF1_C"/>
</dbReference>
<keyword evidence="4" id="KW-0508">mRNA splicing</keyword>
<accession>A0A9X6NIV3</accession>
<dbReference type="EMBL" id="MTYJ01000340">
    <property type="protein sequence ID" value="OWA53713.1"/>
    <property type="molecule type" value="Genomic_DNA"/>
</dbReference>
<evidence type="ECO:0000259" key="10">
    <source>
        <dbReference type="Pfam" id="PF10433"/>
    </source>
</evidence>
<evidence type="ECO:0000256" key="2">
    <source>
        <dbReference type="ARBA" id="ARBA00022664"/>
    </source>
</evidence>
<evidence type="ECO:0000313" key="12">
    <source>
        <dbReference type="EMBL" id="OWA53713.1"/>
    </source>
</evidence>
<keyword evidence="2" id="KW-0507">mRNA processing</keyword>
<reference evidence="13" key="1">
    <citation type="submission" date="2017-01" db="EMBL/GenBank/DDBJ databases">
        <title>Comparative genomics of anhydrobiosis in the tardigrade Hypsibius dujardini.</title>
        <authorList>
            <person name="Yoshida Y."/>
            <person name="Koutsovoulos G."/>
            <person name="Laetsch D."/>
            <person name="Stevens L."/>
            <person name="Kumar S."/>
            <person name="Horikawa D."/>
            <person name="Ishino K."/>
            <person name="Komine S."/>
            <person name="Tomita M."/>
            <person name="Blaxter M."/>
            <person name="Arakawa K."/>
        </authorList>
    </citation>
    <scope>NUCLEOTIDE SEQUENCE [LARGE SCALE GENOMIC DNA]</scope>
    <source>
        <strain evidence="13">Z151</strain>
    </source>
</reference>
<proteinExistence type="inferred from homology"/>
<comment type="similarity">
    <text evidence="6">Belongs to the RSE1 family.</text>
</comment>
<evidence type="ECO:0000256" key="6">
    <source>
        <dbReference type="ARBA" id="ARBA00038266"/>
    </source>
</evidence>
<evidence type="ECO:0000256" key="3">
    <source>
        <dbReference type="ARBA" id="ARBA00022728"/>
    </source>
</evidence>
<evidence type="ECO:0000256" key="1">
    <source>
        <dbReference type="ARBA" id="ARBA00004123"/>
    </source>
</evidence>
<dbReference type="InterPro" id="IPR058543">
    <property type="entry name" value="Beta-prop_RSE1/DDB1/CPSF1_2nd"/>
</dbReference>
<feature type="domain" description="RSE1/DDB1/CPSF1 first beta-propeller" evidence="10">
    <location>
        <begin position="14"/>
        <end position="401"/>
    </location>
</feature>
<evidence type="ECO:0000256" key="4">
    <source>
        <dbReference type="ARBA" id="ARBA00023187"/>
    </source>
</evidence>
<dbReference type="Pfam" id="PF03178">
    <property type="entry name" value="CPSF_A"/>
    <property type="match status" value="1"/>
</dbReference>
<dbReference type="GO" id="GO:0005681">
    <property type="term" value="C:spliceosomal complex"/>
    <property type="evidence" value="ECO:0007669"/>
    <property type="project" value="UniProtKB-KW"/>
</dbReference>
<evidence type="ECO:0000256" key="8">
    <source>
        <dbReference type="SAM" id="MobiDB-lite"/>
    </source>
</evidence>
<dbReference type="SUPFAM" id="SSF50978">
    <property type="entry name" value="WD40 repeat-like"/>
    <property type="match status" value="1"/>
</dbReference>
<evidence type="ECO:0000259" key="9">
    <source>
        <dbReference type="Pfam" id="PF03178"/>
    </source>
</evidence>
<dbReference type="FunFam" id="1.10.150.910:FF:000002">
    <property type="entry name" value="Splicing factor 3B subunit 3"/>
    <property type="match status" value="1"/>
</dbReference>
<keyword evidence="13" id="KW-1185">Reference proteome</keyword>
<dbReference type="Pfam" id="PF23726">
    <property type="entry name" value="Beta-prop_RSE1_2nd"/>
    <property type="match status" value="1"/>
</dbReference>
<dbReference type="Pfam" id="PF10433">
    <property type="entry name" value="Beta-prop_RSE1_1st"/>
    <property type="match status" value="1"/>
</dbReference>
<evidence type="ECO:0000256" key="7">
    <source>
        <dbReference type="ARBA" id="ARBA00040929"/>
    </source>
</evidence>
<comment type="caution">
    <text evidence="12">The sequence shown here is derived from an EMBL/GenBank/DDBJ whole genome shotgun (WGS) entry which is preliminary data.</text>
</comment>
<feature type="region of interest" description="Disordered" evidence="8">
    <location>
        <begin position="1260"/>
        <end position="1299"/>
    </location>
</feature>
<dbReference type="FunFam" id="2.130.10.10:FF:000031">
    <property type="entry name" value="Splicing factor 3b subunit 3"/>
    <property type="match status" value="1"/>
</dbReference>
<dbReference type="InterPro" id="IPR015943">
    <property type="entry name" value="WD40/YVTN_repeat-like_dom_sf"/>
</dbReference>
<dbReference type="FunFam" id="2.130.10.10:FF:000027">
    <property type="entry name" value="Splicing factor 3B subunit 3"/>
    <property type="match status" value="1"/>
</dbReference>
<organism evidence="12 13">
    <name type="scientific">Hypsibius exemplaris</name>
    <name type="common">Freshwater tardigrade</name>
    <dbReference type="NCBI Taxonomy" id="2072580"/>
    <lineage>
        <taxon>Eukaryota</taxon>
        <taxon>Metazoa</taxon>
        <taxon>Ecdysozoa</taxon>
        <taxon>Tardigrada</taxon>
        <taxon>Eutardigrada</taxon>
        <taxon>Parachela</taxon>
        <taxon>Hypsibioidea</taxon>
        <taxon>Hypsibiidae</taxon>
        <taxon>Hypsibius</taxon>
    </lineage>
</organism>
<evidence type="ECO:0000259" key="11">
    <source>
        <dbReference type="Pfam" id="PF23726"/>
    </source>
</evidence>
<name>A0A9X6NIV3_HYPEX</name>
<dbReference type="PANTHER" id="PTHR10644">
    <property type="entry name" value="DNA REPAIR/RNA PROCESSING CPSF FAMILY"/>
    <property type="match status" value="1"/>
</dbReference>
<keyword evidence="5" id="KW-0539">Nucleus</keyword>
<dbReference type="Gene3D" id="2.130.10.10">
    <property type="entry name" value="YVTN repeat-like/Quinoprotein amine dehydrogenase"/>
    <property type="match status" value="3"/>
</dbReference>
<feature type="domain" description="RSE1/DDB1/CPSF1 second beta-propeller" evidence="11">
    <location>
        <begin position="445"/>
        <end position="770"/>
    </location>
</feature>
<keyword evidence="3" id="KW-0747">Spliceosome</keyword>
<protein>
    <recommendedName>
        <fullName evidence="7">Splicing factor 3B subunit 3</fullName>
    </recommendedName>
</protein>
<dbReference type="InterPro" id="IPR036322">
    <property type="entry name" value="WD40_repeat_dom_sf"/>
</dbReference>
<feature type="domain" description="RSE1/DDB1/CPSF1 C-terminal" evidence="9">
    <location>
        <begin position="867"/>
        <end position="1185"/>
    </location>
</feature>
<dbReference type="InterPro" id="IPR050358">
    <property type="entry name" value="RSE1/DDB1/CFT1"/>
</dbReference>
<gene>
    <name evidence="12" type="ORF">BV898_18135</name>
</gene>
<evidence type="ECO:0000313" key="13">
    <source>
        <dbReference type="Proteomes" id="UP000192578"/>
    </source>
</evidence>
<dbReference type="InterPro" id="IPR018846">
    <property type="entry name" value="Beta-prop_RSE1/DDB1/CPSF1_1st"/>
</dbReference>
<dbReference type="GO" id="GO:0006397">
    <property type="term" value="P:mRNA processing"/>
    <property type="evidence" value="ECO:0007669"/>
    <property type="project" value="UniProtKB-KW"/>
</dbReference>
<evidence type="ECO:0000256" key="5">
    <source>
        <dbReference type="ARBA" id="ARBA00023242"/>
    </source>
</evidence>
<dbReference type="OrthoDB" id="436637at2759"/>
<dbReference type="Proteomes" id="UP000192578">
    <property type="component" value="Unassembled WGS sequence"/>
</dbReference>
<dbReference type="GO" id="GO:0003676">
    <property type="term" value="F:nucleic acid binding"/>
    <property type="evidence" value="ECO:0007669"/>
    <property type="project" value="InterPro"/>
</dbReference>
<sequence length="1299" mass="144197">MHLLNLTLQKATGINCAAHGNFAGTKQQEIIASRGQTLDVIRPDPDSGKMHITHSMDMFGVIRSLSSFRLIGGTKDYIVVGTDSGKITILEYNPTKNCYDRIHQETFGKSGCRRIVPGQYIATDPKGRAVMIGAIEKQKLVFIMNRDSQARLTISSPLEAHKANTFLYNVVGVDVGFENPLFACLEMDYEEADNDPTGEAAQKSQQSLTFYELDLGLNHVVRKFTETLEERANFLIAVPGGNDGPSGILICSENYITYKNLGEQPDVRAPIPRRRHDLEDPDRGMMFVTYTAHKTKALFFFLLQTEQGDIFKVTLTSDEDMVTEIKMKYLDTIPVASSLCVLRTGFLFVACEFGNHRLYQIAHLGDADDEPEFSSNTPVEEGDTFYFRPREAKNLLMVDELQSLSPIMHCKILDLANEDTPQFYTACGTSARSTLRVLRHGLEVTEMAVSELPGNPNAVWTVRKHGDDKFDAYIVVSFVNATLVLSIGETVEEVADSGFLGTTPTIACSLLGDDALIQVYPEGIRHIRADKRVNEWKSPGKRTITKCAINERQLVISLTGGELVYFEMDQTGQLNEYTERKEMQSDVSCMALGEVPPGEARSRFLAVGLEDNTVRLLSLDPQDCLSPLSLQALPAPAESLNIVELGSKDFRRESSATSDTKERRGVLYLNIGLQNGVLLRSVLDPVTGDLSDTRTRYLGSRPVKLFRMTIQGNQAVLAVSSRAWLSYHYQNRFLLTPLSYETLEYASAFSSDQCPEGIVAIASNTLRILALDKLGTVFNETVTPLRYTPRKFVIHPTIGVMVTIETDHNAYTLEGKIQRKQEMARELLTTAEPTDQDMAKVLASEILRGDLNDVDFGAPKAGPGKWASCVRLVHPVAGKTLWVEDLPQNEAAFSVCLVKFLVRAEEEYFVLVGTAVDLQLNPRQLGGGGRLRTYRFVDDFQKLELMHVTPVDEVPHSIAAFQGRVAVAVGRSLRIYDLGKKKLLRKCESKQIPNMIVDIKTMGSRLYISDVSESVHFVKYKVKENVLSIFADDTFPRYITCSMPLDYNTIAIADKFGNFSVIRLPATVNEDHEDDPSSFWDRGLLNGASQKAESVCNFYLGETITSLQKATLIPGGSESVVYTTLSGRIGAFVPFTSREDQEFFQHLELHLRNEKPPLCGRDHLHYRSYYWPVKGVVDGDLCEQYNALDYAKQKEIAEELDRTPNEVAKKLEDIRNRGARELMCFGRGTPATLLNKIALQFIGKCVVLLQESSGVLGNLPRGPSSGTFLGSPRGPSAGSPRESAGSPRGVLGDLPRDGA</sequence>
<comment type="subcellular location">
    <subcellularLocation>
        <location evidence="1">Nucleus</location>
    </subcellularLocation>
</comment>